<accession>A0ABQ6LH16</accession>
<comment type="caution">
    <text evidence="1">The sequence shown here is derived from an EMBL/GenBank/DDBJ whole genome shotgun (WGS) entry which is preliminary data.</text>
</comment>
<protein>
    <submittedName>
        <fullName evidence="1">Uncharacterized protein</fullName>
    </submittedName>
</protein>
<gene>
    <name evidence="1" type="ORF">LNKW23_18030</name>
</gene>
<evidence type="ECO:0000313" key="2">
    <source>
        <dbReference type="Proteomes" id="UP001239909"/>
    </source>
</evidence>
<organism evidence="1 2">
    <name type="scientific">Paralimibaculum aggregatum</name>
    <dbReference type="NCBI Taxonomy" id="3036245"/>
    <lineage>
        <taxon>Bacteria</taxon>
        <taxon>Pseudomonadati</taxon>
        <taxon>Pseudomonadota</taxon>
        <taxon>Alphaproteobacteria</taxon>
        <taxon>Rhodobacterales</taxon>
        <taxon>Paracoccaceae</taxon>
        <taxon>Paralimibaculum</taxon>
    </lineage>
</organism>
<sequence>MSYNAKVHNEQGGDALAVADGGSLKLGTSVTLSVSGTSVVLTGLPTSDPSEAGALWVNSGVLSVSSG</sequence>
<keyword evidence="2" id="KW-1185">Reference proteome</keyword>
<dbReference type="EMBL" id="BSYI01000011">
    <property type="protein sequence ID" value="GMG82590.1"/>
    <property type="molecule type" value="Genomic_DNA"/>
</dbReference>
<proteinExistence type="predicted"/>
<reference evidence="1 2" key="1">
    <citation type="submission" date="2023-04" db="EMBL/GenBank/DDBJ databases">
        <title>Marinoamorphus aggregata gen. nov., sp. Nov., isolate from tissue of brittle star Ophioplocus japonicus.</title>
        <authorList>
            <person name="Kawano K."/>
            <person name="Sawayama S."/>
            <person name="Nakagawa S."/>
        </authorList>
    </citation>
    <scope>NUCLEOTIDE SEQUENCE [LARGE SCALE GENOMIC DNA]</scope>
    <source>
        <strain evidence="1 2">NKW23</strain>
    </source>
</reference>
<dbReference type="Proteomes" id="UP001239909">
    <property type="component" value="Unassembled WGS sequence"/>
</dbReference>
<dbReference type="RefSeq" id="WP_285671374.1">
    <property type="nucleotide sequence ID" value="NZ_BSYI01000011.1"/>
</dbReference>
<name>A0ABQ6LH16_9RHOB</name>
<evidence type="ECO:0000313" key="1">
    <source>
        <dbReference type="EMBL" id="GMG82590.1"/>
    </source>
</evidence>